<feature type="compositionally biased region" description="Basic residues" evidence="5">
    <location>
        <begin position="40"/>
        <end position="56"/>
    </location>
</feature>
<proteinExistence type="inferred from homology"/>
<dbReference type="FunCoup" id="A0A251UQ64">
    <property type="interactions" value="2432"/>
</dbReference>
<feature type="region of interest" description="Disordered" evidence="5">
    <location>
        <begin position="22"/>
        <end position="85"/>
    </location>
</feature>
<dbReference type="InterPro" id="IPR002673">
    <property type="entry name" value="Ribosomal_eL29"/>
</dbReference>
<dbReference type="EMBL" id="CM007894">
    <property type="protein sequence ID" value="OTG25488.1"/>
    <property type="molecule type" value="Genomic_DNA"/>
</dbReference>
<accession>A0A251UQ64</accession>
<evidence type="ECO:0000256" key="2">
    <source>
        <dbReference type="ARBA" id="ARBA00022980"/>
    </source>
</evidence>
<evidence type="ECO:0000256" key="3">
    <source>
        <dbReference type="ARBA" id="ARBA00023274"/>
    </source>
</evidence>
<dbReference type="GO" id="GO:0022625">
    <property type="term" value="C:cytosolic large ribosomal subunit"/>
    <property type="evidence" value="ECO:0000318"/>
    <property type="project" value="GO_Central"/>
</dbReference>
<dbReference type="STRING" id="4232.A0A251UQ64"/>
<evidence type="ECO:0000256" key="5">
    <source>
        <dbReference type="SAM" id="MobiDB-lite"/>
    </source>
</evidence>
<comment type="similarity">
    <text evidence="1 4">Belongs to the eukaryotic ribosomal protein eL29 family.</text>
</comment>
<protein>
    <recommendedName>
        <fullName evidence="4">60S ribosomal protein L29</fullName>
    </recommendedName>
</protein>
<sequence length="85" mass="10146">MWFSSPQTLIRSVNHHLNRTNRSREMAKSKNHTAHNQSYKAHRNGIKKPRKHRHTSTKGMDPKFLRNQRYARKHNKQSGESTQEE</sequence>
<dbReference type="PANTHER" id="PTHR12884:SF0">
    <property type="entry name" value="60S RIBOSOMAL PROTEIN L29"/>
    <property type="match status" value="1"/>
</dbReference>
<keyword evidence="7" id="KW-1185">Reference proteome</keyword>
<name>A0A251UQ64_HELAN</name>
<keyword evidence="2 4" id="KW-0689">Ribosomal protein</keyword>
<reference evidence="7" key="1">
    <citation type="journal article" date="2017" name="Nature">
        <title>The sunflower genome provides insights into oil metabolism, flowering and Asterid evolution.</title>
        <authorList>
            <person name="Badouin H."/>
            <person name="Gouzy J."/>
            <person name="Grassa C.J."/>
            <person name="Murat F."/>
            <person name="Staton S.E."/>
            <person name="Cottret L."/>
            <person name="Lelandais-Briere C."/>
            <person name="Owens G.L."/>
            <person name="Carrere S."/>
            <person name="Mayjonade B."/>
            <person name="Legrand L."/>
            <person name="Gill N."/>
            <person name="Kane N.C."/>
            <person name="Bowers J.E."/>
            <person name="Hubner S."/>
            <person name="Bellec A."/>
            <person name="Berard A."/>
            <person name="Berges H."/>
            <person name="Blanchet N."/>
            <person name="Boniface M.C."/>
            <person name="Brunel D."/>
            <person name="Catrice O."/>
            <person name="Chaidir N."/>
            <person name="Claudel C."/>
            <person name="Donnadieu C."/>
            <person name="Faraut T."/>
            <person name="Fievet G."/>
            <person name="Helmstetter N."/>
            <person name="King M."/>
            <person name="Knapp S.J."/>
            <person name="Lai Z."/>
            <person name="Le Paslier M.C."/>
            <person name="Lippi Y."/>
            <person name="Lorenzon L."/>
            <person name="Mandel J.R."/>
            <person name="Marage G."/>
            <person name="Marchand G."/>
            <person name="Marquand E."/>
            <person name="Bret-Mestries E."/>
            <person name="Morien E."/>
            <person name="Nambeesan S."/>
            <person name="Nguyen T."/>
            <person name="Pegot-Espagnet P."/>
            <person name="Pouilly N."/>
            <person name="Raftis F."/>
            <person name="Sallet E."/>
            <person name="Schiex T."/>
            <person name="Thomas J."/>
            <person name="Vandecasteele C."/>
            <person name="Vares D."/>
            <person name="Vear F."/>
            <person name="Vautrin S."/>
            <person name="Crespi M."/>
            <person name="Mangin B."/>
            <person name="Burke J.M."/>
            <person name="Salse J."/>
            <person name="Munos S."/>
            <person name="Vincourt P."/>
            <person name="Rieseberg L.H."/>
            <person name="Langlade N.B."/>
        </authorList>
    </citation>
    <scope>NUCLEOTIDE SEQUENCE [LARGE SCALE GENOMIC DNA]</scope>
    <source>
        <strain evidence="7">cv. SF193</strain>
    </source>
</reference>
<evidence type="ECO:0000313" key="7">
    <source>
        <dbReference type="Proteomes" id="UP000215914"/>
    </source>
</evidence>
<keyword evidence="3 4" id="KW-0687">Ribonucleoprotein</keyword>
<dbReference type="Pfam" id="PF01779">
    <property type="entry name" value="Ribosomal_L29e"/>
    <property type="match status" value="1"/>
</dbReference>
<dbReference type="OMA" id="YPSHPRN"/>
<dbReference type="Gene3D" id="6.10.140.1730">
    <property type="match status" value="1"/>
</dbReference>
<gene>
    <name evidence="6" type="ORF">HannXRQ_Chr05g0148201</name>
</gene>
<evidence type="ECO:0000256" key="4">
    <source>
        <dbReference type="RuleBase" id="RU364026"/>
    </source>
</evidence>
<dbReference type="AlphaFoldDB" id="A0A251UQ64"/>
<dbReference type="GO" id="GO:0003735">
    <property type="term" value="F:structural constituent of ribosome"/>
    <property type="evidence" value="ECO:0000318"/>
    <property type="project" value="GO_Central"/>
</dbReference>
<dbReference type="GO" id="GO:0002181">
    <property type="term" value="P:cytoplasmic translation"/>
    <property type="evidence" value="ECO:0000318"/>
    <property type="project" value="GO_Central"/>
</dbReference>
<dbReference type="PANTHER" id="PTHR12884">
    <property type="entry name" value="60S RIBOSOMAL PROTEIN L29"/>
    <property type="match status" value="1"/>
</dbReference>
<dbReference type="Proteomes" id="UP000215914">
    <property type="component" value="Chromosome 5"/>
</dbReference>
<evidence type="ECO:0000256" key="1">
    <source>
        <dbReference type="ARBA" id="ARBA00010247"/>
    </source>
</evidence>
<evidence type="ECO:0000313" key="6">
    <source>
        <dbReference type="EMBL" id="OTG25488.1"/>
    </source>
</evidence>
<organism evidence="6 7">
    <name type="scientific">Helianthus annuus</name>
    <name type="common">Common sunflower</name>
    <dbReference type="NCBI Taxonomy" id="4232"/>
    <lineage>
        <taxon>Eukaryota</taxon>
        <taxon>Viridiplantae</taxon>
        <taxon>Streptophyta</taxon>
        <taxon>Embryophyta</taxon>
        <taxon>Tracheophyta</taxon>
        <taxon>Spermatophyta</taxon>
        <taxon>Magnoliopsida</taxon>
        <taxon>eudicotyledons</taxon>
        <taxon>Gunneridae</taxon>
        <taxon>Pentapetalae</taxon>
        <taxon>asterids</taxon>
        <taxon>campanulids</taxon>
        <taxon>Asterales</taxon>
        <taxon>Asteraceae</taxon>
        <taxon>Asteroideae</taxon>
        <taxon>Heliantheae alliance</taxon>
        <taxon>Heliantheae</taxon>
        <taxon>Helianthus</taxon>
    </lineage>
</organism>
<dbReference type="InParanoid" id="A0A251UQ64"/>